<dbReference type="Gene3D" id="3.30.2010.10">
    <property type="entry name" value="Metalloproteases ('zincins'), catalytic domain"/>
    <property type="match status" value="1"/>
</dbReference>
<name>A0ABD6C8E9_9EURY</name>
<evidence type="ECO:0000256" key="9">
    <source>
        <dbReference type="ARBA" id="ARBA00023136"/>
    </source>
</evidence>
<dbReference type="EC" id="3.4.24.-" evidence="13"/>
<dbReference type="Proteomes" id="UP001597119">
    <property type="component" value="Unassembled WGS sequence"/>
</dbReference>
<evidence type="ECO:0000313" key="14">
    <source>
        <dbReference type="Proteomes" id="UP001597119"/>
    </source>
</evidence>
<evidence type="ECO:0000256" key="1">
    <source>
        <dbReference type="ARBA" id="ARBA00022475"/>
    </source>
</evidence>
<keyword evidence="2 10" id="KW-0645">Protease</keyword>
<keyword evidence="1" id="KW-1003">Cell membrane</keyword>
<evidence type="ECO:0000313" key="13">
    <source>
        <dbReference type="EMBL" id="MFD1586147.1"/>
    </source>
</evidence>
<comment type="cofactor">
    <cofactor evidence="10">
        <name>Zn(2+)</name>
        <dbReference type="ChEBI" id="CHEBI:29105"/>
    </cofactor>
    <text evidence="10">Binds 1 zinc ion per subunit.</text>
</comment>
<evidence type="ECO:0000256" key="5">
    <source>
        <dbReference type="ARBA" id="ARBA00022801"/>
    </source>
</evidence>
<dbReference type="PANTHER" id="PTHR43221">
    <property type="entry name" value="PROTEASE HTPX"/>
    <property type="match status" value="1"/>
</dbReference>
<evidence type="ECO:0000259" key="12">
    <source>
        <dbReference type="Pfam" id="PF01435"/>
    </source>
</evidence>
<keyword evidence="3 11" id="KW-0812">Transmembrane</keyword>
<gene>
    <name evidence="13" type="ORF">ACFR9U_04070</name>
</gene>
<dbReference type="GO" id="GO:0008237">
    <property type="term" value="F:metallopeptidase activity"/>
    <property type="evidence" value="ECO:0007669"/>
    <property type="project" value="UniProtKB-KW"/>
</dbReference>
<evidence type="ECO:0000256" key="7">
    <source>
        <dbReference type="ARBA" id="ARBA00022989"/>
    </source>
</evidence>
<dbReference type="GO" id="GO:0006508">
    <property type="term" value="P:proteolysis"/>
    <property type="evidence" value="ECO:0007669"/>
    <property type="project" value="UniProtKB-KW"/>
</dbReference>
<dbReference type="GO" id="GO:0046872">
    <property type="term" value="F:metal ion binding"/>
    <property type="evidence" value="ECO:0007669"/>
    <property type="project" value="UniProtKB-KW"/>
</dbReference>
<keyword evidence="5 10" id="KW-0378">Hydrolase</keyword>
<dbReference type="Pfam" id="PF01435">
    <property type="entry name" value="Peptidase_M48"/>
    <property type="match status" value="1"/>
</dbReference>
<evidence type="ECO:0000256" key="3">
    <source>
        <dbReference type="ARBA" id="ARBA00022692"/>
    </source>
</evidence>
<keyword evidence="8 10" id="KW-0482">Metalloprotease</keyword>
<keyword evidence="7 11" id="KW-1133">Transmembrane helix</keyword>
<dbReference type="InterPro" id="IPR050083">
    <property type="entry name" value="HtpX_protease"/>
</dbReference>
<dbReference type="EMBL" id="JBHUDJ010000002">
    <property type="protein sequence ID" value="MFD1586147.1"/>
    <property type="molecule type" value="Genomic_DNA"/>
</dbReference>
<feature type="transmembrane region" description="Helical" evidence="11">
    <location>
        <begin position="12"/>
        <end position="33"/>
    </location>
</feature>
<feature type="transmembrane region" description="Helical" evidence="11">
    <location>
        <begin position="39"/>
        <end position="55"/>
    </location>
</feature>
<feature type="domain" description="Peptidase M48" evidence="12">
    <location>
        <begin position="79"/>
        <end position="284"/>
    </location>
</feature>
<evidence type="ECO:0000256" key="2">
    <source>
        <dbReference type="ARBA" id="ARBA00022670"/>
    </source>
</evidence>
<comment type="similarity">
    <text evidence="10">Belongs to the peptidase M48 family.</text>
</comment>
<keyword evidence="9 11" id="KW-0472">Membrane</keyword>
<feature type="transmembrane region" description="Helical" evidence="11">
    <location>
        <begin position="179"/>
        <end position="201"/>
    </location>
</feature>
<evidence type="ECO:0000256" key="4">
    <source>
        <dbReference type="ARBA" id="ARBA00022723"/>
    </source>
</evidence>
<comment type="caution">
    <text evidence="13">The sequence shown here is derived from an EMBL/GenBank/DDBJ whole genome shotgun (WGS) entry which is preliminary data.</text>
</comment>
<accession>A0ABD6C8E9</accession>
<organism evidence="13 14">
    <name type="scientific">Halorientalis brevis</name>
    <dbReference type="NCBI Taxonomy" id="1126241"/>
    <lineage>
        <taxon>Archaea</taxon>
        <taxon>Methanobacteriati</taxon>
        <taxon>Methanobacteriota</taxon>
        <taxon>Stenosarchaea group</taxon>
        <taxon>Halobacteria</taxon>
        <taxon>Halobacteriales</taxon>
        <taxon>Haloarculaceae</taxon>
        <taxon>Halorientalis</taxon>
    </lineage>
</organism>
<proteinExistence type="inferred from homology"/>
<evidence type="ECO:0000256" key="6">
    <source>
        <dbReference type="ARBA" id="ARBA00022833"/>
    </source>
</evidence>
<dbReference type="RefSeq" id="WP_247376475.1">
    <property type="nucleotide sequence ID" value="NZ_JALLGV010000002.1"/>
</dbReference>
<keyword evidence="14" id="KW-1185">Reference proteome</keyword>
<dbReference type="InterPro" id="IPR001915">
    <property type="entry name" value="Peptidase_M48"/>
</dbReference>
<keyword evidence="6 10" id="KW-0862">Zinc</keyword>
<dbReference type="PANTHER" id="PTHR43221:SF2">
    <property type="entry name" value="PROTEASE HTPX HOMOLOG"/>
    <property type="match status" value="1"/>
</dbReference>
<evidence type="ECO:0000256" key="11">
    <source>
        <dbReference type="SAM" id="Phobius"/>
    </source>
</evidence>
<dbReference type="AlphaFoldDB" id="A0ABD6C8E9"/>
<reference evidence="13 14" key="1">
    <citation type="journal article" date="2019" name="Int. J. Syst. Evol. Microbiol.">
        <title>The Global Catalogue of Microorganisms (GCM) 10K type strain sequencing project: providing services to taxonomists for standard genome sequencing and annotation.</title>
        <authorList>
            <consortium name="The Broad Institute Genomics Platform"/>
            <consortium name="The Broad Institute Genome Sequencing Center for Infectious Disease"/>
            <person name="Wu L."/>
            <person name="Ma J."/>
        </authorList>
    </citation>
    <scope>NUCLEOTIDE SEQUENCE [LARGE SCALE GENOMIC DNA]</scope>
    <source>
        <strain evidence="13 14">CGMCC 1.12125</strain>
    </source>
</reference>
<evidence type="ECO:0000256" key="8">
    <source>
        <dbReference type="ARBA" id="ARBA00023049"/>
    </source>
</evidence>
<protein>
    <submittedName>
        <fullName evidence="13">M48 family metalloprotease</fullName>
        <ecNumber evidence="13">3.4.24.-</ecNumber>
    </submittedName>
</protein>
<evidence type="ECO:0000256" key="10">
    <source>
        <dbReference type="RuleBase" id="RU003983"/>
    </source>
</evidence>
<sequence>MEWHRDRRLQRRMVLALALTVVSWAGLLGPVFWVLGLELGLVVAGVVLLFVLVLAREADRLAYLITKAIAISHNDYPKLFETTARLARQADVARPAVAVIPTDDPNALSAGIGDRTVICVTLGLLKTLDDEELEAVLAHEFAHLKNGDSAVLTTANFPATVAVTLVNGGIRNLGSRALLLGYAGAAIYLVLLGIPLLVVSLPGTLVLSRYREYAADRGAVAITGNPTALSLALGKIHCADPKPETDLRRVAGLNAFCIVPPRGRLLVPWTHPPTHRRMRRLRHLAAELEGTAPPDDGS</sequence>
<keyword evidence="4" id="KW-0479">Metal-binding</keyword>